<comment type="caution">
    <text evidence="2">The sequence shown here is derived from an EMBL/GenBank/DDBJ whole genome shotgun (WGS) entry which is preliminary data.</text>
</comment>
<keyword evidence="1" id="KW-0812">Transmembrane</keyword>
<evidence type="ECO:0000256" key="1">
    <source>
        <dbReference type="SAM" id="Phobius"/>
    </source>
</evidence>
<organism evidence="2 3">
    <name type="scientific">Candidatus Avoscillospira avicola</name>
    <dbReference type="NCBI Taxonomy" id="2840706"/>
    <lineage>
        <taxon>Bacteria</taxon>
        <taxon>Bacillati</taxon>
        <taxon>Bacillota</taxon>
        <taxon>Clostridia</taxon>
        <taxon>Eubacteriales</taxon>
        <taxon>Oscillospiraceae</taxon>
        <taxon>Oscillospiraceae incertae sedis</taxon>
        <taxon>Candidatus Avoscillospira</taxon>
    </lineage>
</organism>
<sequence length="412" mass="46014">MGNWRGKLLGQTALELFGADPATALNRLTAGRIPFWDIVWKDQFTVSVVVPSKAVGHARAAAEKAMCEVREGKTRGALPWLRRLLRRPVLVLCLLFNLAAALLLPQFVFFYEVEGNETVPEAQILRALEELGVGFGTFGPDIRPQWIKDHMLNLIPQLQWITVTQNGCLAQVVVRERLELPETEDRTAPAHVVATQSGIITGQSILAGQALFEVGDTVVAGDRLVSGLVDLERTYVLEHANAEIYARTWRKGTVYTPDSCLRKTYTGQVFRSVWLEIGRRRIKIFGNSGILSANCDKMIERTPWTLPGGYTLPVTLVVETCRPYTLEEVPLSAVDGQMCLEAWAEETVSQAMVAGKILERGFSLTRSQGCYRLDWSLECEEMIARQVEFEFTKEDFTYDGTNSQRRTDGAGD</sequence>
<reference evidence="2" key="2">
    <citation type="journal article" date="2021" name="PeerJ">
        <title>Extensive microbial diversity within the chicken gut microbiome revealed by metagenomics and culture.</title>
        <authorList>
            <person name="Gilroy R."/>
            <person name="Ravi A."/>
            <person name="Getino M."/>
            <person name="Pursley I."/>
            <person name="Horton D.L."/>
            <person name="Alikhan N.F."/>
            <person name="Baker D."/>
            <person name="Gharbi K."/>
            <person name="Hall N."/>
            <person name="Watson M."/>
            <person name="Adriaenssens E.M."/>
            <person name="Foster-Nyarko E."/>
            <person name="Jarju S."/>
            <person name="Secka A."/>
            <person name="Antonio M."/>
            <person name="Oren A."/>
            <person name="Chaudhuri R.R."/>
            <person name="La Ragione R."/>
            <person name="Hildebrand F."/>
            <person name="Pallen M.J."/>
        </authorList>
    </citation>
    <scope>NUCLEOTIDE SEQUENCE</scope>
    <source>
        <strain evidence="2">ChiBcec15-4380</strain>
    </source>
</reference>
<dbReference type="AlphaFoldDB" id="A0A9D1DG86"/>
<evidence type="ECO:0000313" key="2">
    <source>
        <dbReference type="EMBL" id="HIR50057.1"/>
    </source>
</evidence>
<protein>
    <submittedName>
        <fullName evidence="2">Sporulation protein YqfD</fullName>
    </submittedName>
</protein>
<accession>A0A9D1DG86</accession>
<dbReference type="Proteomes" id="UP000824239">
    <property type="component" value="Unassembled WGS sequence"/>
</dbReference>
<dbReference type="InterPro" id="IPR010690">
    <property type="entry name" value="YqfD"/>
</dbReference>
<feature type="transmembrane region" description="Helical" evidence="1">
    <location>
        <begin position="89"/>
        <end position="111"/>
    </location>
</feature>
<gene>
    <name evidence="2" type="ORF">IAA53_02015</name>
</gene>
<proteinExistence type="predicted"/>
<keyword evidence="1" id="KW-0472">Membrane</keyword>
<dbReference type="Pfam" id="PF06898">
    <property type="entry name" value="YqfD"/>
    <property type="match status" value="1"/>
</dbReference>
<evidence type="ECO:0000313" key="3">
    <source>
        <dbReference type="Proteomes" id="UP000824239"/>
    </source>
</evidence>
<reference evidence="2" key="1">
    <citation type="submission" date="2020-10" db="EMBL/GenBank/DDBJ databases">
        <authorList>
            <person name="Gilroy R."/>
        </authorList>
    </citation>
    <scope>NUCLEOTIDE SEQUENCE</scope>
    <source>
        <strain evidence="2">ChiBcec15-4380</strain>
    </source>
</reference>
<name>A0A9D1DG86_9FIRM</name>
<keyword evidence="1" id="KW-1133">Transmembrane helix</keyword>
<dbReference type="EMBL" id="DVHE01000014">
    <property type="protein sequence ID" value="HIR50057.1"/>
    <property type="molecule type" value="Genomic_DNA"/>
</dbReference>